<dbReference type="RefSeq" id="WP_353306114.1">
    <property type="nucleotide sequence ID" value="NZ_AP028955.1"/>
</dbReference>
<protein>
    <recommendedName>
        <fullName evidence="1">NAD(P)-binding domain-containing protein</fullName>
    </recommendedName>
</protein>
<evidence type="ECO:0000313" key="2">
    <source>
        <dbReference type="EMBL" id="BET39279.1"/>
    </source>
</evidence>
<evidence type="ECO:0000313" key="3">
    <source>
        <dbReference type="Proteomes" id="UP001473424"/>
    </source>
</evidence>
<dbReference type="InterPro" id="IPR036291">
    <property type="entry name" value="NAD(P)-bd_dom_sf"/>
</dbReference>
<dbReference type="Proteomes" id="UP001473424">
    <property type="component" value="Chromosome"/>
</dbReference>
<dbReference type="PANTHER" id="PTHR43355">
    <property type="entry name" value="FLAVIN REDUCTASE (NADPH)"/>
    <property type="match status" value="1"/>
</dbReference>
<feature type="domain" description="NAD(P)-binding" evidence="1">
    <location>
        <begin position="7"/>
        <end position="161"/>
    </location>
</feature>
<evidence type="ECO:0000259" key="1">
    <source>
        <dbReference type="Pfam" id="PF13460"/>
    </source>
</evidence>
<name>A0ABM8JPK1_9MOLU</name>
<organism evidence="2 3">
    <name type="scientific">Spiroplasma ixodetis</name>
    <dbReference type="NCBI Taxonomy" id="2141"/>
    <lineage>
        <taxon>Bacteria</taxon>
        <taxon>Bacillati</taxon>
        <taxon>Mycoplasmatota</taxon>
        <taxon>Mollicutes</taxon>
        <taxon>Entomoplasmatales</taxon>
        <taxon>Spiroplasmataceae</taxon>
        <taxon>Spiroplasma</taxon>
    </lineage>
</organism>
<accession>A0ABM8JPK1</accession>
<dbReference type="Pfam" id="PF13460">
    <property type="entry name" value="NAD_binding_10"/>
    <property type="match status" value="1"/>
</dbReference>
<dbReference type="InterPro" id="IPR016040">
    <property type="entry name" value="NAD(P)-bd_dom"/>
</dbReference>
<dbReference type="PANTHER" id="PTHR43355:SF2">
    <property type="entry name" value="FLAVIN REDUCTASE (NADPH)"/>
    <property type="match status" value="1"/>
</dbReference>
<dbReference type="EMBL" id="AP028955">
    <property type="protein sequence ID" value="BET39279.1"/>
    <property type="molecule type" value="Genomic_DNA"/>
</dbReference>
<gene>
    <name evidence="2" type="ORF">SAP269_18680</name>
</gene>
<sequence length="163" mass="18027">MKIGIIGASGKSGLALTKEALKQGYQVVAITRNPIKMTIINNDNRLTIKKADLTNKSSIKAVVNDVDILISAYGPTIDNPQNINQQVAKNLITIMHECQNIKRLLIVGGAGSLLNDKNEILVETIAFPEAWKEHAQQQVQTLVTYRSSAINWTYFSPSLYYDP</sequence>
<proteinExistence type="predicted"/>
<dbReference type="Gene3D" id="3.40.50.720">
    <property type="entry name" value="NAD(P)-binding Rossmann-like Domain"/>
    <property type="match status" value="1"/>
</dbReference>
<dbReference type="InterPro" id="IPR051606">
    <property type="entry name" value="Polyketide_Oxido-like"/>
</dbReference>
<dbReference type="SUPFAM" id="SSF51735">
    <property type="entry name" value="NAD(P)-binding Rossmann-fold domains"/>
    <property type="match status" value="1"/>
</dbReference>
<reference evidence="3" key="1">
    <citation type="journal article" date="2024" name="FEMS Microbiol. Lett.">
        <title>Genomic insights into Spiroplasma endosymbionts that induce male-killing and protective phenotypes in the pea aphid.</title>
        <authorList>
            <person name="Arai H."/>
            <person name="Legeai F."/>
            <person name="Kageyama D."/>
            <person name="Sugio A."/>
            <person name="Simon J.C."/>
        </authorList>
    </citation>
    <scope>NUCLEOTIDE SEQUENCE [LARGE SCALE GENOMIC DNA]</scope>
    <source>
        <strain evidence="3">sAp269</strain>
    </source>
</reference>
<keyword evidence="3" id="KW-1185">Reference proteome</keyword>